<feature type="transmembrane region" description="Helical" evidence="1">
    <location>
        <begin position="116"/>
        <end position="136"/>
    </location>
</feature>
<dbReference type="HOGENOM" id="CLU_046025_4_0_1"/>
<name>A0A067PR37_9AGAM</name>
<feature type="transmembrane region" description="Helical" evidence="1">
    <location>
        <begin position="12"/>
        <end position="32"/>
    </location>
</feature>
<keyword evidence="1" id="KW-0472">Membrane</keyword>
<dbReference type="OrthoDB" id="3155837at2759"/>
<feature type="transmembrane region" description="Helical" evidence="1">
    <location>
        <begin position="223"/>
        <end position="244"/>
    </location>
</feature>
<reference evidence="4" key="1">
    <citation type="journal article" date="2014" name="Proc. Natl. Acad. Sci. U.S.A.">
        <title>Extensive sampling of basidiomycete genomes demonstrates inadequacy of the white-rot/brown-rot paradigm for wood decay fungi.</title>
        <authorList>
            <person name="Riley R."/>
            <person name="Salamov A.A."/>
            <person name="Brown D.W."/>
            <person name="Nagy L.G."/>
            <person name="Floudas D."/>
            <person name="Held B.W."/>
            <person name="Levasseur A."/>
            <person name="Lombard V."/>
            <person name="Morin E."/>
            <person name="Otillar R."/>
            <person name="Lindquist E.A."/>
            <person name="Sun H."/>
            <person name="LaButti K.M."/>
            <person name="Schmutz J."/>
            <person name="Jabbour D."/>
            <person name="Luo H."/>
            <person name="Baker S.E."/>
            <person name="Pisabarro A.G."/>
            <person name="Walton J.D."/>
            <person name="Blanchette R.A."/>
            <person name="Henrissat B."/>
            <person name="Martin F."/>
            <person name="Cullen D."/>
            <person name="Hibbett D.S."/>
            <person name="Grigoriev I.V."/>
        </authorList>
    </citation>
    <scope>NUCLEOTIDE SEQUENCE [LARGE SCALE GENOMIC DNA]</scope>
    <source>
        <strain evidence="4">MUCL 33604</strain>
    </source>
</reference>
<dbReference type="STRING" id="933084.A0A067PR37"/>
<evidence type="ECO:0000259" key="2">
    <source>
        <dbReference type="Pfam" id="PF20152"/>
    </source>
</evidence>
<feature type="transmembrane region" description="Helical" evidence="1">
    <location>
        <begin position="156"/>
        <end position="175"/>
    </location>
</feature>
<feature type="transmembrane region" description="Helical" evidence="1">
    <location>
        <begin position="52"/>
        <end position="72"/>
    </location>
</feature>
<gene>
    <name evidence="3" type="ORF">JAAARDRAFT_58743</name>
</gene>
<protein>
    <recommendedName>
        <fullName evidence="2">DUF6534 domain-containing protein</fullName>
    </recommendedName>
</protein>
<dbReference type="InParanoid" id="A0A067PR37"/>
<feature type="domain" description="DUF6534" evidence="2">
    <location>
        <begin position="160"/>
        <end position="248"/>
    </location>
</feature>
<feature type="transmembrane region" description="Helical" evidence="1">
    <location>
        <begin position="196"/>
        <end position="217"/>
    </location>
</feature>
<dbReference type="Pfam" id="PF20152">
    <property type="entry name" value="DUF6534"/>
    <property type="match status" value="1"/>
</dbReference>
<feature type="transmembrane region" description="Helical" evidence="1">
    <location>
        <begin position="92"/>
        <end position="109"/>
    </location>
</feature>
<keyword evidence="1" id="KW-0812">Transmembrane</keyword>
<keyword evidence="1" id="KW-1133">Transmembrane helix</keyword>
<organism evidence="3 4">
    <name type="scientific">Jaapia argillacea MUCL 33604</name>
    <dbReference type="NCBI Taxonomy" id="933084"/>
    <lineage>
        <taxon>Eukaryota</taxon>
        <taxon>Fungi</taxon>
        <taxon>Dikarya</taxon>
        <taxon>Basidiomycota</taxon>
        <taxon>Agaricomycotina</taxon>
        <taxon>Agaricomycetes</taxon>
        <taxon>Agaricomycetidae</taxon>
        <taxon>Jaapiales</taxon>
        <taxon>Jaapiaceae</taxon>
        <taxon>Jaapia</taxon>
    </lineage>
</organism>
<dbReference type="PANTHER" id="PTHR40465:SF1">
    <property type="entry name" value="DUF6534 DOMAIN-CONTAINING PROTEIN"/>
    <property type="match status" value="1"/>
</dbReference>
<proteinExistence type="predicted"/>
<evidence type="ECO:0000256" key="1">
    <source>
        <dbReference type="SAM" id="Phobius"/>
    </source>
</evidence>
<evidence type="ECO:0000313" key="4">
    <source>
        <dbReference type="Proteomes" id="UP000027265"/>
    </source>
</evidence>
<dbReference type="InterPro" id="IPR045339">
    <property type="entry name" value="DUF6534"/>
</dbReference>
<sequence>MSVFDTLKDHPGLFIGPSVFGLLAQALQMGVLVDQSAEFWYRADNETTIVKLIVAFVSMVAIFQTSASFYSVWHSCITMVSMTWVEKMTNIINLWMAGPVQAFWIWRCWMLTGKSLFTIIPLVSLLLGSVATSVVVTHGVFDFNFSSPGSERGPSPTLPVLLDLSLTSILLVVLLRSHSYIFSRRFRKTFRRLVIISWEAGVPPCACGVATLVTYIICRNTSFWNLFTQAILGKLYVMSLFITLNGRADLRDARSNTPFAIQAPERQNTVGAAGMMFQSSESEREDPLVQSRQACKCCIAQEPKVIVGEDQHLVAP</sequence>
<dbReference type="PANTHER" id="PTHR40465">
    <property type="entry name" value="CHROMOSOME 1, WHOLE GENOME SHOTGUN SEQUENCE"/>
    <property type="match status" value="1"/>
</dbReference>
<dbReference type="EMBL" id="KL197720">
    <property type="protein sequence ID" value="KDQ57278.1"/>
    <property type="molecule type" value="Genomic_DNA"/>
</dbReference>
<dbReference type="AlphaFoldDB" id="A0A067PR37"/>
<keyword evidence="4" id="KW-1185">Reference proteome</keyword>
<accession>A0A067PR37</accession>
<evidence type="ECO:0000313" key="3">
    <source>
        <dbReference type="EMBL" id="KDQ57278.1"/>
    </source>
</evidence>
<dbReference type="Proteomes" id="UP000027265">
    <property type="component" value="Unassembled WGS sequence"/>
</dbReference>